<protein>
    <recommendedName>
        <fullName evidence="3">Bacterial shufflon protein N-terminal domain-containing protein</fullName>
    </recommendedName>
</protein>
<evidence type="ECO:0008006" key="3">
    <source>
        <dbReference type="Google" id="ProtNLM"/>
    </source>
</evidence>
<comment type="caution">
    <text evidence="1">The sequence shown here is derived from an EMBL/GenBank/DDBJ whole genome shotgun (WGS) entry which is preliminary data.</text>
</comment>
<organism evidence="1 2">
    <name type="scientific">Caballeronia catudaia</name>
    <dbReference type="NCBI Taxonomy" id="1777136"/>
    <lineage>
        <taxon>Bacteria</taxon>
        <taxon>Pseudomonadati</taxon>
        <taxon>Pseudomonadota</taxon>
        <taxon>Betaproteobacteria</taxon>
        <taxon>Burkholderiales</taxon>
        <taxon>Burkholderiaceae</taxon>
        <taxon>Caballeronia</taxon>
    </lineage>
</organism>
<sequence length="436" mass="45419">MGSILEMLIVLVGAALLTAQGITEDIAAKRQNLLQIEGQNMASINAALGSYITNNYATLVPAGYSQTTASLVAPGNVPTLAQLSAQSNSKIAFKSGPFWGGAYQISLSIVPDNCSTALGNCHIASQIYPSQPLLKKGTTDIAGAGTLIATGGSQFGFSSNRTPTVITGNQGQWTLPNPAGNKAGIVLAINGFGADGNSPYYRRDGALPLTGTMNANDQDIQNIGNMSGKTLKLQAGNSLQMANGTIYYGDDTNAAIRTKGTLYIQNYAGSGPAPISVGNVSSSGTVSAVTVSGTTVNATVANINSVAPNCSWNGVTIRNNQLFVCNKWGNWIGASTLVSNQSADAQYSGWYNGWGVYPPTCGPGGSAWYRITPQSITTDYANRNPPLSGARYTMGWNGSQWILQIYNVLADGANTLVPDQLGLQAQIDVGCTYANQ</sequence>
<proteinExistence type="predicted"/>
<reference evidence="1" key="1">
    <citation type="submission" date="2016-01" db="EMBL/GenBank/DDBJ databases">
        <authorList>
            <person name="Peeters C."/>
        </authorList>
    </citation>
    <scope>NUCLEOTIDE SEQUENCE [LARGE SCALE GENOMIC DNA]</scope>
    <source>
        <strain evidence="1">LMG 29318</strain>
    </source>
</reference>
<keyword evidence="2" id="KW-1185">Reference proteome</keyword>
<gene>
    <name evidence="1" type="ORF">AWB75_06291</name>
</gene>
<dbReference type="RefSeq" id="WP_159462826.1">
    <property type="nucleotide sequence ID" value="NZ_FCOF02000052.1"/>
</dbReference>
<accession>A0A158D6V9</accession>
<dbReference type="Proteomes" id="UP000054870">
    <property type="component" value="Unassembled WGS sequence"/>
</dbReference>
<evidence type="ECO:0000313" key="1">
    <source>
        <dbReference type="EMBL" id="SAK90251.1"/>
    </source>
</evidence>
<dbReference type="EMBL" id="FCOF02000052">
    <property type="protein sequence ID" value="SAK90251.1"/>
    <property type="molecule type" value="Genomic_DNA"/>
</dbReference>
<evidence type="ECO:0000313" key="2">
    <source>
        <dbReference type="Proteomes" id="UP000054870"/>
    </source>
</evidence>
<dbReference type="OrthoDB" id="9071880at2"/>
<dbReference type="AlphaFoldDB" id="A0A158D6V9"/>
<name>A0A158D6V9_9BURK</name>